<evidence type="ECO:0008006" key="5">
    <source>
        <dbReference type="Google" id="ProtNLM"/>
    </source>
</evidence>
<feature type="chain" id="PRO_5016354833" description="Secreted protein" evidence="2">
    <location>
        <begin position="27"/>
        <end position="130"/>
    </location>
</feature>
<dbReference type="AlphaFoldDB" id="A0A316GBG8"/>
<evidence type="ECO:0000256" key="1">
    <source>
        <dbReference type="SAM" id="MobiDB-lite"/>
    </source>
</evidence>
<accession>A0A316GBG8</accession>
<feature type="signal peptide" evidence="2">
    <location>
        <begin position="1"/>
        <end position="26"/>
    </location>
</feature>
<comment type="caution">
    <text evidence="3">The sequence shown here is derived from an EMBL/GenBank/DDBJ whole genome shotgun (WGS) entry which is preliminary data.</text>
</comment>
<evidence type="ECO:0000256" key="2">
    <source>
        <dbReference type="SAM" id="SignalP"/>
    </source>
</evidence>
<gene>
    <name evidence="3" type="ORF">C8D95_10169</name>
</gene>
<evidence type="ECO:0000313" key="4">
    <source>
        <dbReference type="Proteomes" id="UP000245390"/>
    </source>
</evidence>
<keyword evidence="4" id="KW-1185">Reference proteome</keyword>
<name>A0A316GBG8_9RHOB</name>
<sequence length="130" mass="13789">MKLTRRQTGALLAASLIAPSAVFAQAKDKKRRRKKEKPPPKFPDLMEKLGAALNGHLTPGCGGQFSVLDLDYGNASGGGKGMRAVVRLDWPPGFRQRPFVAGGADAQGAFDALVAASLDGFRPAWPDCIV</sequence>
<organism evidence="3 4">
    <name type="scientific">Silicimonas algicola</name>
    <dbReference type="NCBI Taxonomy" id="1826607"/>
    <lineage>
        <taxon>Bacteria</taxon>
        <taxon>Pseudomonadati</taxon>
        <taxon>Pseudomonadota</taxon>
        <taxon>Alphaproteobacteria</taxon>
        <taxon>Rhodobacterales</taxon>
        <taxon>Paracoccaceae</taxon>
    </lineage>
</organism>
<evidence type="ECO:0000313" key="3">
    <source>
        <dbReference type="EMBL" id="PWK58264.1"/>
    </source>
</evidence>
<proteinExistence type="predicted"/>
<reference evidence="3 4" key="1">
    <citation type="submission" date="2018-05" db="EMBL/GenBank/DDBJ databases">
        <title>Genomic Encyclopedia of Type Strains, Phase IV (KMG-IV): sequencing the most valuable type-strain genomes for metagenomic binning, comparative biology and taxonomic classification.</title>
        <authorList>
            <person name="Goeker M."/>
        </authorList>
    </citation>
    <scope>NUCLEOTIDE SEQUENCE [LARGE SCALE GENOMIC DNA]</scope>
    <source>
        <strain evidence="3 4">DSM 103371</strain>
    </source>
</reference>
<keyword evidence="2" id="KW-0732">Signal</keyword>
<dbReference type="EMBL" id="QGGV01000001">
    <property type="protein sequence ID" value="PWK58264.1"/>
    <property type="molecule type" value="Genomic_DNA"/>
</dbReference>
<protein>
    <recommendedName>
        <fullName evidence="5">Secreted protein</fullName>
    </recommendedName>
</protein>
<feature type="region of interest" description="Disordered" evidence="1">
    <location>
        <begin position="25"/>
        <end position="44"/>
    </location>
</feature>
<dbReference type="RefSeq" id="WP_109757181.1">
    <property type="nucleotide sequence ID" value="NZ_CP034588.1"/>
</dbReference>
<dbReference type="KEGG" id="salo:EF888_01820"/>
<dbReference type="Proteomes" id="UP000245390">
    <property type="component" value="Unassembled WGS sequence"/>
</dbReference>